<reference evidence="2 3" key="1">
    <citation type="journal article" date="2014" name="Int. J. Syst. Evol. Microbiol.">
        <title>Complete genome sequence of Corynebacterium casei LMG S-19264T (=DSM 44701T), isolated from a smear-ripened cheese.</title>
        <authorList>
            <consortium name="US DOE Joint Genome Institute (JGI-PGF)"/>
            <person name="Walter F."/>
            <person name="Albersmeier A."/>
            <person name="Kalinowski J."/>
            <person name="Ruckert C."/>
        </authorList>
    </citation>
    <scope>NUCLEOTIDE SEQUENCE [LARGE SCALE GENOMIC DNA]</scope>
    <source>
        <strain evidence="2 3">KCTC 12866</strain>
    </source>
</reference>
<feature type="transmembrane region" description="Helical" evidence="1">
    <location>
        <begin position="121"/>
        <end position="146"/>
    </location>
</feature>
<evidence type="ECO:0000313" key="3">
    <source>
        <dbReference type="Proteomes" id="UP000598271"/>
    </source>
</evidence>
<proteinExistence type="predicted"/>
<feature type="transmembrane region" description="Helical" evidence="1">
    <location>
        <begin position="12"/>
        <end position="31"/>
    </location>
</feature>
<comment type="caution">
    <text evidence="2">The sequence shown here is derived from an EMBL/GenBank/DDBJ whole genome shotgun (WGS) entry which is preliminary data.</text>
</comment>
<organism evidence="2 3">
    <name type="scientific">Persicitalea jodogahamensis</name>
    <dbReference type="NCBI Taxonomy" id="402147"/>
    <lineage>
        <taxon>Bacteria</taxon>
        <taxon>Pseudomonadati</taxon>
        <taxon>Bacteroidota</taxon>
        <taxon>Cytophagia</taxon>
        <taxon>Cytophagales</taxon>
        <taxon>Spirosomataceae</taxon>
        <taxon>Persicitalea</taxon>
    </lineage>
</organism>
<feature type="transmembrane region" description="Helical" evidence="1">
    <location>
        <begin position="51"/>
        <end position="75"/>
    </location>
</feature>
<keyword evidence="3" id="KW-1185">Reference proteome</keyword>
<feature type="transmembrane region" description="Helical" evidence="1">
    <location>
        <begin position="238"/>
        <end position="261"/>
    </location>
</feature>
<dbReference type="PANTHER" id="PTHR33802">
    <property type="entry name" value="SI:CH211-161H7.5-RELATED"/>
    <property type="match status" value="1"/>
</dbReference>
<accession>A0A8J3DBZ7</accession>
<name>A0A8J3DBZ7_9BACT</name>
<feature type="transmembrane region" description="Helical" evidence="1">
    <location>
        <begin position="191"/>
        <end position="208"/>
    </location>
</feature>
<evidence type="ECO:0000256" key="1">
    <source>
        <dbReference type="SAM" id="Phobius"/>
    </source>
</evidence>
<feature type="transmembrane region" description="Helical" evidence="1">
    <location>
        <begin position="158"/>
        <end position="179"/>
    </location>
</feature>
<gene>
    <name evidence="2" type="ORF">GCM10007390_40610</name>
</gene>
<keyword evidence="1" id="KW-1133">Transmembrane helix</keyword>
<dbReference type="Proteomes" id="UP000598271">
    <property type="component" value="Unassembled WGS sequence"/>
</dbReference>
<feature type="transmembrane region" description="Helical" evidence="1">
    <location>
        <begin position="96"/>
        <end position="115"/>
    </location>
</feature>
<evidence type="ECO:0000313" key="2">
    <source>
        <dbReference type="EMBL" id="GHB81589.1"/>
    </source>
</evidence>
<sequence length="279" mass="31154">MITTTSTPWIKTLQILNIAGYLLMILMNFLANFLPINGQTTGELSDKYPNLFVPAGVTFSIWGIIYLLLLVFTVYQAQTLFSGKPSRINTIVSQVGIWYFVSSLMNSLWIVLWHYEFLPVSVVTMLFILLSLLLTNFGIVNVNNLMTRKEKFLTKAPFGVYLGWICVATIANVTAWLTGVRWFGGGLEQDSWAVIMLVIGLLIALFAAIRLQNGYLTLAVAWAFAGIVLKRLEVEPFYYSIAFIAGAGAGIALIVAFVLIIKQNKPDQYSRIEATPLYE</sequence>
<evidence type="ECO:0008006" key="4">
    <source>
        <dbReference type="Google" id="ProtNLM"/>
    </source>
</evidence>
<dbReference type="RefSeq" id="WP_189566634.1">
    <property type="nucleotide sequence ID" value="NZ_BMXF01000004.1"/>
</dbReference>
<dbReference type="PANTHER" id="PTHR33802:SF1">
    <property type="entry name" value="XK-RELATED PROTEIN"/>
    <property type="match status" value="1"/>
</dbReference>
<feature type="transmembrane region" description="Helical" evidence="1">
    <location>
        <begin position="215"/>
        <end position="232"/>
    </location>
</feature>
<dbReference type="EMBL" id="BMXF01000004">
    <property type="protein sequence ID" value="GHB81589.1"/>
    <property type="molecule type" value="Genomic_DNA"/>
</dbReference>
<keyword evidence="1" id="KW-0812">Transmembrane</keyword>
<keyword evidence="1" id="KW-0472">Membrane</keyword>
<dbReference type="AlphaFoldDB" id="A0A8J3DBZ7"/>
<protein>
    <recommendedName>
        <fullName evidence="4">Tryptophan-rich sensory protein</fullName>
    </recommendedName>
</protein>